<evidence type="ECO:0000313" key="2">
    <source>
        <dbReference type="EMBL" id="CCC51008.1"/>
    </source>
</evidence>
<dbReference type="AlphaFoldDB" id="G0U560"/>
<dbReference type="EMBL" id="HE573026">
    <property type="protein sequence ID" value="CCC51008.1"/>
    <property type="molecule type" value="Genomic_DNA"/>
</dbReference>
<dbReference type="VEuPathDB" id="TriTrypDB:TvY486_1000620"/>
<accession>G0U560</accession>
<keyword evidence="1" id="KW-0472">Membrane</keyword>
<keyword evidence="1" id="KW-0812">Transmembrane</keyword>
<proteinExistence type="predicted"/>
<keyword evidence="1" id="KW-1133">Transmembrane helix</keyword>
<protein>
    <submittedName>
        <fullName evidence="2">Uncharacterized protein</fullName>
    </submittedName>
</protein>
<sequence>MPLCSDASSSPLAFFETWHALLLTFFPFFYIVMLFRFPPTLHVTRFGVACRGTQQFQAHPRSYPSRDSVHPSNDTYIVPFTSHCCCFFLYFSRQQYTLGGEGTKTNK</sequence>
<gene>
    <name evidence="2" type="ORF">TVY486_1000620</name>
</gene>
<reference evidence="2" key="1">
    <citation type="journal article" date="2012" name="Proc. Natl. Acad. Sci. U.S.A.">
        <title>Antigenic diversity is generated by distinct evolutionary mechanisms in African trypanosome species.</title>
        <authorList>
            <person name="Jackson A.P."/>
            <person name="Berry A."/>
            <person name="Aslett M."/>
            <person name="Allison H.C."/>
            <person name="Burton P."/>
            <person name="Vavrova-Anderson J."/>
            <person name="Brown R."/>
            <person name="Browne H."/>
            <person name="Corton N."/>
            <person name="Hauser H."/>
            <person name="Gamble J."/>
            <person name="Gilderthorp R."/>
            <person name="Marcello L."/>
            <person name="McQuillan J."/>
            <person name="Otto T.D."/>
            <person name="Quail M.A."/>
            <person name="Sanders M.J."/>
            <person name="van Tonder A."/>
            <person name="Ginger M.L."/>
            <person name="Field M.C."/>
            <person name="Barry J.D."/>
            <person name="Hertz-Fowler C."/>
            <person name="Berriman M."/>
        </authorList>
    </citation>
    <scope>NUCLEOTIDE SEQUENCE</scope>
    <source>
        <strain evidence="2">Y486</strain>
    </source>
</reference>
<organism evidence="2">
    <name type="scientific">Trypanosoma vivax (strain Y486)</name>
    <dbReference type="NCBI Taxonomy" id="1055687"/>
    <lineage>
        <taxon>Eukaryota</taxon>
        <taxon>Discoba</taxon>
        <taxon>Euglenozoa</taxon>
        <taxon>Kinetoplastea</taxon>
        <taxon>Metakinetoplastina</taxon>
        <taxon>Trypanosomatida</taxon>
        <taxon>Trypanosomatidae</taxon>
        <taxon>Trypanosoma</taxon>
        <taxon>Duttonella</taxon>
    </lineage>
</organism>
<feature type="transmembrane region" description="Helical" evidence="1">
    <location>
        <begin position="18"/>
        <end position="37"/>
    </location>
</feature>
<evidence type="ECO:0000256" key="1">
    <source>
        <dbReference type="SAM" id="Phobius"/>
    </source>
</evidence>
<name>G0U560_TRYVY</name>